<proteinExistence type="predicted"/>
<comment type="caution">
    <text evidence="3">The sequence shown here is derived from an EMBL/GenBank/DDBJ whole genome shotgun (WGS) entry which is preliminary data.</text>
</comment>
<name>A0AB38FX82_9ENTR</name>
<dbReference type="Proteomes" id="UP000251313">
    <property type="component" value="Unassembled WGS sequence"/>
</dbReference>
<organism evidence="3 4">
    <name type="scientific">Yokenella regensburgei</name>
    <dbReference type="NCBI Taxonomy" id="158877"/>
    <lineage>
        <taxon>Bacteria</taxon>
        <taxon>Pseudomonadati</taxon>
        <taxon>Pseudomonadota</taxon>
        <taxon>Gammaproteobacteria</taxon>
        <taxon>Enterobacterales</taxon>
        <taxon>Enterobacteriaceae</taxon>
        <taxon>Yokenella</taxon>
    </lineage>
</organism>
<dbReference type="Pfam" id="PF00583">
    <property type="entry name" value="Acetyltransf_1"/>
    <property type="match status" value="1"/>
</dbReference>
<dbReference type="CDD" id="cd04301">
    <property type="entry name" value="NAT_SF"/>
    <property type="match status" value="1"/>
</dbReference>
<dbReference type="EMBL" id="UAVL01000011">
    <property type="protein sequence ID" value="SQA63489.1"/>
    <property type="molecule type" value="Genomic_DNA"/>
</dbReference>
<dbReference type="SUPFAM" id="SSF55729">
    <property type="entry name" value="Acyl-CoA N-acyltransferases (Nat)"/>
    <property type="match status" value="1"/>
</dbReference>
<dbReference type="AlphaFoldDB" id="A0AB38FX82"/>
<dbReference type="InterPro" id="IPR000182">
    <property type="entry name" value="GNAT_dom"/>
</dbReference>
<reference evidence="3 4" key="1">
    <citation type="submission" date="2018-06" db="EMBL/GenBank/DDBJ databases">
        <authorList>
            <consortium name="Pathogen Informatics"/>
            <person name="Doyle S."/>
        </authorList>
    </citation>
    <scope>NUCLEOTIDE SEQUENCE [LARGE SCALE GENOMIC DNA]</scope>
    <source>
        <strain evidence="3 4">NCTC11967</strain>
    </source>
</reference>
<dbReference type="Gene3D" id="3.40.630.30">
    <property type="match status" value="1"/>
</dbReference>
<dbReference type="GO" id="GO:0016747">
    <property type="term" value="F:acyltransferase activity, transferring groups other than amino-acyl groups"/>
    <property type="evidence" value="ECO:0007669"/>
    <property type="project" value="InterPro"/>
</dbReference>
<keyword evidence="5" id="KW-1185">Reference proteome</keyword>
<gene>
    <name evidence="2" type="ORF">C7387_3142</name>
    <name evidence="3" type="ORF">NCTC11967_02532</name>
</gene>
<dbReference type="InterPro" id="IPR016181">
    <property type="entry name" value="Acyl_CoA_acyltransferase"/>
</dbReference>
<accession>A0AB38FX82</accession>
<dbReference type="Proteomes" id="UP000267341">
    <property type="component" value="Unassembled WGS sequence"/>
</dbReference>
<dbReference type="GeneID" id="66905130"/>
<evidence type="ECO:0000313" key="5">
    <source>
        <dbReference type="Proteomes" id="UP000267341"/>
    </source>
</evidence>
<feature type="domain" description="N-acetyltransferase" evidence="1">
    <location>
        <begin position="14"/>
        <end position="165"/>
    </location>
</feature>
<dbReference type="EMBL" id="RBIZ01000005">
    <property type="protein sequence ID" value="RKR53673.1"/>
    <property type="molecule type" value="Genomic_DNA"/>
</dbReference>
<sequence>MTDNDGDSPMDERISFHALRMEDDENVRYFNEVYDDAFPDYEQRTREGRGTILRAAPTFRAWVLSYQGRNAGILGGWQVGEWFYIEHFAVDNALRGQGIGKLAMDEINTRFAQVILEIDPPQDTVSRNRLAFYQGRGYVTNGVNHAHPSYKPAYQPHVLEVLSFPRRLTAAEYDAFNQQLQQVVMAEQGL</sequence>
<dbReference type="RefSeq" id="WP_051860905.1">
    <property type="nucleotide sequence ID" value="NZ_CAKMYC010000003.1"/>
</dbReference>
<evidence type="ECO:0000313" key="2">
    <source>
        <dbReference type="EMBL" id="RKR53673.1"/>
    </source>
</evidence>
<reference evidence="2 5" key="2">
    <citation type="submission" date="2018-10" db="EMBL/GenBank/DDBJ databases">
        <title>Genomic Encyclopedia of Type Strains, Phase IV (KMG-IV): sequencing the most valuable type-strain genomes for metagenomic binning, comparative biology and taxonomic classification.</title>
        <authorList>
            <person name="Goeker M."/>
        </authorList>
    </citation>
    <scope>NUCLEOTIDE SEQUENCE [LARGE SCALE GENOMIC DNA]</scope>
    <source>
        <strain evidence="2 5">DSM 5079</strain>
    </source>
</reference>
<evidence type="ECO:0000259" key="1">
    <source>
        <dbReference type="PROSITE" id="PS51186"/>
    </source>
</evidence>
<dbReference type="PROSITE" id="PS51186">
    <property type="entry name" value="GNAT"/>
    <property type="match status" value="1"/>
</dbReference>
<evidence type="ECO:0000313" key="4">
    <source>
        <dbReference type="Proteomes" id="UP000251313"/>
    </source>
</evidence>
<protein>
    <submittedName>
        <fullName evidence="2">Acetyltransferase (GNAT) family protein</fullName>
    </submittedName>
</protein>
<evidence type="ECO:0000313" key="3">
    <source>
        <dbReference type="EMBL" id="SQA63489.1"/>
    </source>
</evidence>